<comment type="caution">
    <text evidence="3">The sequence shown here is derived from an EMBL/GenBank/DDBJ whole genome shotgun (WGS) entry which is preliminary data.</text>
</comment>
<gene>
    <name evidence="3" type="ORF">ABEB36_013446</name>
</gene>
<comment type="similarity">
    <text evidence="1">Belongs to the short-chain dehydrogenases/reductases (SDR) family.</text>
</comment>
<evidence type="ECO:0000313" key="3">
    <source>
        <dbReference type="EMBL" id="KAL1490814.1"/>
    </source>
</evidence>
<dbReference type="Gene3D" id="3.40.50.720">
    <property type="entry name" value="NAD(P)-binding Rossmann-like Domain"/>
    <property type="match status" value="1"/>
</dbReference>
<keyword evidence="4" id="KW-1185">Reference proteome</keyword>
<evidence type="ECO:0000256" key="2">
    <source>
        <dbReference type="ARBA" id="ARBA00023002"/>
    </source>
</evidence>
<organism evidence="3 4">
    <name type="scientific">Hypothenemus hampei</name>
    <name type="common">Coffee berry borer</name>
    <dbReference type="NCBI Taxonomy" id="57062"/>
    <lineage>
        <taxon>Eukaryota</taxon>
        <taxon>Metazoa</taxon>
        <taxon>Ecdysozoa</taxon>
        <taxon>Arthropoda</taxon>
        <taxon>Hexapoda</taxon>
        <taxon>Insecta</taxon>
        <taxon>Pterygota</taxon>
        <taxon>Neoptera</taxon>
        <taxon>Endopterygota</taxon>
        <taxon>Coleoptera</taxon>
        <taxon>Polyphaga</taxon>
        <taxon>Cucujiformia</taxon>
        <taxon>Curculionidae</taxon>
        <taxon>Scolytinae</taxon>
        <taxon>Hypothenemus</taxon>
    </lineage>
</organism>
<dbReference type="PANTHER" id="PTHR44229">
    <property type="entry name" value="15-HYDROXYPROSTAGLANDIN DEHYDROGENASE [NAD(+)]"/>
    <property type="match status" value="1"/>
</dbReference>
<proteinExistence type="inferred from homology"/>
<keyword evidence="2" id="KW-0560">Oxidoreductase</keyword>
<dbReference type="SUPFAM" id="SSF51735">
    <property type="entry name" value="NAD(P)-binding Rossmann-fold domains"/>
    <property type="match status" value="1"/>
</dbReference>
<reference evidence="3 4" key="1">
    <citation type="submission" date="2024-05" db="EMBL/GenBank/DDBJ databases">
        <title>Genetic variation in Jamaican populations of the coffee berry borer (Hypothenemus hampei).</title>
        <authorList>
            <person name="Errbii M."/>
            <person name="Myrie A."/>
        </authorList>
    </citation>
    <scope>NUCLEOTIDE SEQUENCE [LARGE SCALE GENOMIC DNA]</scope>
    <source>
        <strain evidence="3">JA-Hopewell-2020-01-JO</strain>
        <tissue evidence="3">Whole body</tissue>
    </source>
</reference>
<dbReference type="PRINTS" id="PR01167">
    <property type="entry name" value="INSADHFAMILY"/>
</dbReference>
<dbReference type="AlphaFoldDB" id="A0ABD1E886"/>
<sequence length="319" mass="34696">MALLKRSSRILSSIVKLRSSIEGKQFSELSEGIVEASQEEDYNFKDKAAIVNGGASGIGLEIAREFLKRGLPHLSIIDIDEEQGEQAVKELRNEFGDEKVLFFEADVANALALDSVYRKSMQFHDIPEIIINSAGIMNDAKWDKQIWTNVTGCVVGTLLGLQYMSKSSNGYGGIIVNIGSILGIIPSSGYPLHTMTQFGICGFSKAIGCGNHIDRTGVKVFAMCPGLTNTRLLTEAPANAINDRFAQEYVDEIDGSSPQKASSVGKALADIMNKAAPGSVWVVENDCDPYEVIYPGNLFEIKKTDKNDEDSESVTSVRN</sequence>
<dbReference type="PANTHER" id="PTHR44229:SF8">
    <property type="entry name" value="ALCOHOL DEHYDROGENASE-RELATED"/>
    <property type="match status" value="1"/>
</dbReference>
<dbReference type="InterPro" id="IPR036291">
    <property type="entry name" value="NAD(P)-bd_dom_sf"/>
</dbReference>
<protein>
    <recommendedName>
        <fullName evidence="5">15-hydroxyprostaglandin dehydrogenase [NAD(+)]-like</fullName>
    </recommendedName>
</protein>
<evidence type="ECO:0008006" key="5">
    <source>
        <dbReference type="Google" id="ProtNLM"/>
    </source>
</evidence>
<dbReference type="InterPro" id="IPR002347">
    <property type="entry name" value="SDR_fam"/>
</dbReference>
<dbReference type="Proteomes" id="UP001566132">
    <property type="component" value="Unassembled WGS sequence"/>
</dbReference>
<dbReference type="Pfam" id="PF00106">
    <property type="entry name" value="adh_short"/>
    <property type="match status" value="1"/>
</dbReference>
<accession>A0ABD1E886</accession>
<name>A0ABD1E886_HYPHA</name>
<dbReference type="GO" id="GO:0016491">
    <property type="term" value="F:oxidoreductase activity"/>
    <property type="evidence" value="ECO:0007669"/>
    <property type="project" value="UniProtKB-KW"/>
</dbReference>
<dbReference type="EMBL" id="JBDJPC010000010">
    <property type="protein sequence ID" value="KAL1490814.1"/>
    <property type="molecule type" value="Genomic_DNA"/>
</dbReference>
<evidence type="ECO:0000313" key="4">
    <source>
        <dbReference type="Proteomes" id="UP001566132"/>
    </source>
</evidence>
<evidence type="ECO:0000256" key="1">
    <source>
        <dbReference type="ARBA" id="ARBA00006484"/>
    </source>
</evidence>